<dbReference type="InterPro" id="IPR011659">
    <property type="entry name" value="WD40"/>
</dbReference>
<dbReference type="Proteomes" id="UP000556700">
    <property type="component" value="Unassembled WGS sequence"/>
</dbReference>
<keyword evidence="3" id="KW-1185">Reference proteome</keyword>
<dbReference type="Gene3D" id="2.120.10.30">
    <property type="entry name" value="TolB, C-terminal domain"/>
    <property type="match status" value="1"/>
</dbReference>
<evidence type="ECO:0000313" key="3">
    <source>
        <dbReference type="Proteomes" id="UP000556700"/>
    </source>
</evidence>
<sequence length="289" mass="33279">MRITFSFILLFLTLYTNAQQAPTLFEPNTISNNGVFGLTISPDSKIALWVLSKGKRDTLTIMESVKENGQWTKARIASFSAAAGQWKDIDPMFSPDGKTVLFQSNRNTNRASDRKDFDIWAVNLTDAGWSEPYRLEGNINSEASESYASMTKDRTIYFMKENDNKTGLSDIYYSILKDGKYQEPQNIGFPINTNERESNPYISPNGKYIIYFSSDNSGFGEVDLYISFNRKNKWTTPKNLGVPINSKFAEFCPFVHEKENRLYFSRQEKDGDRFKENLYFIDFDSSKYK</sequence>
<dbReference type="AlphaFoldDB" id="A0A6V6Z8M9"/>
<dbReference type="InterPro" id="IPR011042">
    <property type="entry name" value="6-blade_b-propeller_TolB-like"/>
</dbReference>
<dbReference type="SUPFAM" id="SSF82171">
    <property type="entry name" value="DPP6 N-terminal domain-like"/>
    <property type="match status" value="1"/>
</dbReference>
<organism evidence="2 3">
    <name type="scientific">Flavobacterium chungangense</name>
    <dbReference type="NCBI Taxonomy" id="554283"/>
    <lineage>
        <taxon>Bacteria</taxon>
        <taxon>Pseudomonadati</taxon>
        <taxon>Bacteroidota</taxon>
        <taxon>Flavobacteriia</taxon>
        <taxon>Flavobacteriales</taxon>
        <taxon>Flavobacteriaceae</taxon>
        <taxon>Flavobacterium</taxon>
    </lineage>
</organism>
<feature type="signal peptide" evidence="1">
    <location>
        <begin position="1"/>
        <end position="18"/>
    </location>
</feature>
<protein>
    <submittedName>
        <fullName evidence="2">Uncharacterized protein</fullName>
    </submittedName>
</protein>
<dbReference type="RefSeq" id="WP_051872848.1">
    <property type="nucleotide sequence ID" value="NZ_CAIJDO010000213.1"/>
</dbReference>
<name>A0A6V6Z8M9_9FLAO</name>
<proteinExistence type="predicted"/>
<feature type="chain" id="PRO_5028413224" evidence="1">
    <location>
        <begin position="19"/>
        <end position="289"/>
    </location>
</feature>
<evidence type="ECO:0000256" key="1">
    <source>
        <dbReference type="SAM" id="SignalP"/>
    </source>
</evidence>
<comment type="caution">
    <text evidence="2">The sequence shown here is derived from an EMBL/GenBank/DDBJ whole genome shotgun (WGS) entry which is preliminary data.</text>
</comment>
<gene>
    <name evidence="2" type="ORF">FLACHUCJ7_03646</name>
</gene>
<dbReference type="EMBL" id="CAIJDO010000213">
    <property type="protein sequence ID" value="CAD0008120.1"/>
    <property type="molecule type" value="Genomic_DNA"/>
</dbReference>
<accession>A0A6V6Z8M9</accession>
<evidence type="ECO:0000313" key="2">
    <source>
        <dbReference type="EMBL" id="CAD0008120.1"/>
    </source>
</evidence>
<keyword evidence="1" id="KW-0732">Signal</keyword>
<reference evidence="2 3" key="1">
    <citation type="submission" date="2020-06" db="EMBL/GenBank/DDBJ databases">
        <authorList>
            <person name="Criscuolo A."/>
        </authorList>
    </citation>
    <scope>NUCLEOTIDE SEQUENCE [LARGE SCALE GENOMIC DNA]</scope>
    <source>
        <strain evidence="3">CIP 110025</strain>
    </source>
</reference>
<dbReference type="Pfam" id="PF07676">
    <property type="entry name" value="PD40"/>
    <property type="match status" value="2"/>
</dbReference>